<dbReference type="InterPro" id="IPR003894">
    <property type="entry name" value="TAFH_NHR1"/>
</dbReference>
<feature type="chain" id="PRO_5044024460" description="TAFH domain-containing protein" evidence="5">
    <location>
        <begin position="20"/>
        <end position="458"/>
    </location>
</feature>
<dbReference type="PANTHER" id="PTHR15138">
    <property type="entry name" value="TRANSCRIPTION INITIATION FACTOR TFIID SUBUNIT 4"/>
    <property type="match status" value="1"/>
</dbReference>
<dbReference type="InterPro" id="IPR045144">
    <property type="entry name" value="TAF4"/>
</dbReference>
<dbReference type="SUPFAM" id="SSF158553">
    <property type="entry name" value="TAFH domain-like"/>
    <property type="match status" value="1"/>
</dbReference>
<dbReference type="Pfam" id="PF07531">
    <property type="entry name" value="TAFH"/>
    <property type="match status" value="1"/>
</dbReference>
<keyword evidence="8" id="KW-1185">Reference proteome</keyword>
<evidence type="ECO:0000256" key="1">
    <source>
        <dbReference type="ARBA" id="ARBA00004123"/>
    </source>
</evidence>
<name>A0AAW0JKR1_MYOGA</name>
<keyword evidence="3" id="KW-0804">Transcription</keyword>
<dbReference type="Proteomes" id="UP001488838">
    <property type="component" value="Unassembled WGS sequence"/>
</dbReference>
<gene>
    <name evidence="7" type="ORF">U0070_026440</name>
</gene>
<dbReference type="GO" id="GO:0016251">
    <property type="term" value="F:RNA polymerase II general transcription initiation factor activity"/>
    <property type="evidence" value="ECO:0007669"/>
    <property type="project" value="TreeGrafter"/>
</dbReference>
<dbReference type="EMBL" id="JBBHLL010000032">
    <property type="protein sequence ID" value="KAK7826844.1"/>
    <property type="molecule type" value="Genomic_DNA"/>
</dbReference>
<evidence type="ECO:0000256" key="3">
    <source>
        <dbReference type="ARBA" id="ARBA00023163"/>
    </source>
</evidence>
<evidence type="ECO:0000256" key="4">
    <source>
        <dbReference type="ARBA" id="ARBA00023242"/>
    </source>
</evidence>
<dbReference type="GO" id="GO:0006355">
    <property type="term" value="P:regulation of DNA-templated transcription"/>
    <property type="evidence" value="ECO:0007669"/>
    <property type="project" value="UniProtKB-ARBA"/>
</dbReference>
<dbReference type="PROSITE" id="PS51119">
    <property type="entry name" value="TAFH"/>
    <property type="match status" value="1"/>
</dbReference>
<evidence type="ECO:0000313" key="8">
    <source>
        <dbReference type="Proteomes" id="UP001488838"/>
    </source>
</evidence>
<keyword evidence="4" id="KW-0539">Nucleus</keyword>
<dbReference type="FunFam" id="1.20.120.1110:FF:000002">
    <property type="entry name" value="Transcription initiation factor TFIID subunit 4B"/>
    <property type="match status" value="1"/>
</dbReference>
<sequence length="458" mass="47288">MLVFRVTVVFLLIIGTVLIKSNNGQLMLVSPQQAVTGAKTTSNITPRPAVPANAQTVKICTVPSVTVPPVKPVNTVTILKPSSLGVLSTPSNDSSLKAETPVAAQISLSPAVLENVKKCKNFLSMLIKLACSGSQSPEMGQNVKKLVEQLLDAEIEAEEFTRKLYIELKSAPQPHLVPFLKKSVVALRQLLPNSQSFIENCVQELSGEVVVPSCTTTVATPVVVTSTVSPVLGSGAAAPRTLSVQTLNPPSGPGGANTGAVTVRPVASAAVTGGAAPATVLLQTSKPLTTSVPNPGTAVSLQPEKPVVSGAAVTLALPAVTFGETSTTPLCLPSVKPAITSAGTKPEKTVIGPPVQMKLAQPGPLLPQSAGIPQAVKVKQLVVQQPSGGSADQVTTISHSSPLTTQKCGPKMLANTIVPTTSIIKQITLPGNKLLSLQAHTSSIHNNKIKENGATRFR</sequence>
<dbReference type="PANTHER" id="PTHR15138:SF17">
    <property type="entry name" value="TRANSCRIPTION INITIATION FACTOR TFIID SUBUNIT 4B"/>
    <property type="match status" value="1"/>
</dbReference>
<dbReference type="SMART" id="SM00549">
    <property type="entry name" value="TAFH"/>
    <property type="match status" value="1"/>
</dbReference>
<evidence type="ECO:0000256" key="2">
    <source>
        <dbReference type="ARBA" id="ARBA00023015"/>
    </source>
</evidence>
<accession>A0AAW0JKR1</accession>
<evidence type="ECO:0000256" key="5">
    <source>
        <dbReference type="SAM" id="SignalP"/>
    </source>
</evidence>
<protein>
    <recommendedName>
        <fullName evidence="6">TAFH domain-containing protein</fullName>
    </recommendedName>
</protein>
<comment type="caution">
    <text evidence="7">The sequence shown here is derived from an EMBL/GenBank/DDBJ whole genome shotgun (WGS) entry which is preliminary data.</text>
</comment>
<feature type="domain" description="TAFH" evidence="6">
    <location>
        <begin position="113"/>
        <end position="210"/>
    </location>
</feature>
<organism evidence="7 8">
    <name type="scientific">Myodes glareolus</name>
    <name type="common">Bank vole</name>
    <name type="synonym">Clethrionomys glareolus</name>
    <dbReference type="NCBI Taxonomy" id="447135"/>
    <lineage>
        <taxon>Eukaryota</taxon>
        <taxon>Metazoa</taxon>
        <taxon>Chordata</taxon>
        <taxon>Craniata</taxon>
        <taxon>Vertebrata</taxon>
        <taxon>Euteleostomi</taxon>
        <taxon>Mammalia</taxon>
        <taxon>Eutheria</taxon>
        <taxon>Euarchontoglires</taxon>
        <taxon>Glires</taxon>
        <taxon>Rodentia</taxon>
        <taxon>Myomorpha</taxon>
        <taxon>Muroidea</taxon>
        <taxon>Cricetidae</taxon>
        <taxon>Arvicolinae</taxon>
        <taxon>Myodes</taxon>
    </lineage>
</organism>
<dbReference type="AlphaFoldDB" id="A0AAW0JKR1"/>
<keyword evidence="2" id="KW-0805">Transcription regulation</keyword>
<reference evidence="7 8" key="1">
    <citation type="journal article" date="2023" name="bioRxiv">
        <title>Conserved and derived expression patterns and positive selection on dental genes reveal complex evolutionary context of ever-growing rodent molars.</title>
        <authorList>
            <person name="Calamari Z.T."/>
            <person name="Song A."/>
            <person name="Cohen E."/>
            <person name="Akter M."/>
            <person name="Roy R.D."/>
            <person name="Hallikas O."/>
            <person name="Christensen M.M."/>
            <person name="Li P."/>
            <person name="Marangoni P."/>
            <person name="Jernvall J."/>
            <person name="Klein O.D."/>
        </authorList>
    </citation>
    <scope>NUCLEOTIDE SEQUENCE [LARGE SCALE GENOMIC DNA]</scope>
    <source>
        <strain evidence="7">V071</strain>
    </source>
</reference>
<dbReference type="GO" id="GO:0005669">
    <property type="term" value="C:transcription factor TFIID complex"/>
    <property type="evidence" value="ECO:0007669"/>
    <property type="project" value="InterPro"/>
</dbReference>
<comment type="subcellular location">
    <subcellularLocation>
        <location evidence="1">Nucleus</location>
    </subcellularLocation>
</comment>
<proteinExistence type="predicted"/>
<dbReference type="Gene3D" id="1.20.120.1110">
    <property type="entry name" value="TAFH/NHR1 domain"/>
    <property type="match status" value="1"/>
</dbReference>
<dbReference type="GO" id="GO:0006367">
    <property type="term" value="P:transcription initiation at RNA polymerase II promoter"/>
    <property type="evidence" value="ECO:0007669"/>
    <property type="project" value="TreeGrafter"/>
</dbReference>
<keyword evidence="5" id="KW-0732">Signal</keyword>
<evidence type="ECO:0000313" key="7">
    <source>
        <dbReference type="EMBL" id="KAK7826844.1"/>
    </source>
</evidence>
<evidence type="ECO:0000259" key="6">
    <source>
        <dbReference type="PROSITE" id="PS51119"/>
    </source>
</evidence>
<dbReference type="InterPro" id="IPR037249">
    <property type="entry name" value="TAFH/NHR1_dom_sf"/>
</dbReference>
<dbReference type="GO" id="GO:0003677">
    <property type="term" value="F:DNA binding"/>
    <property type="evidence" value="ECO:0007669"/>
    <property type="project" value="TreeGrafter"/>
</dbReference>
<feature type="signal peptide" evidence="5">
    <location>
        <begin position="1"/>
        <end position="19"/>
    </location>
</feature>